<evidence type="ECO:0000313" key="5">
    <source>
        <dbReference type="EMBL" id="GAA2797495.1"/>
    </source>
</evidence>
<evidence type="ECO:0000256" key="1">
    <source>
        <dbReference type="ARBA" id="ARBA00005531"/>
    </source>
</evidence>
<dbReference type="InterPro" id="IPR016039">
    <property type="entry name" value="Thiolase-like"/>
</dbReference>
<evidence type="ECO:0000259" key="3">
    <source>
        <dbReference type="Pfam" id="PF00195"/>
    </source>
</evidence>
<name>A0ABN3VEN6_9PSEU</name>
<keyword evidence="2" id="KW-0808">Transferase</keyword>
<sequence>MPHARITSVASAVPALVSVHDIAAFLAPEQGGDKVTHIAAQAEIATKGLAVDPRAEDPRGWSTHTRMLRARDEVEPLAERALGTALSRAGVAPEEVDFFAPSTSTVQAVPGLDVLADKVGMRENAQRMPLGPAGCYAAVPSLNVCRNQTAVNGGISVLLVADMFSPHLQPPPYDNEQAVVLTLFGDGAGSAVIRPGTDGHPGLDILDVESLYLAEHRDALKLEPSASGLRMALSPDLPDIVAKGLATPVDALLARNRLGRDDIAHWAVHPGGLRVIDAVASTLALPEDQVSASRAAMRAYGNTAGPAVLTVLERLWDTVIATPGQHTVILSFGPGATIYAMLLRSGG</sequence>
<dbReference type="InterPro" id="IPR001099">
    <property type="entry name" value="Chalcone/stilbene_synt_N"/>
</dbReference>
<dbReference type="Pfam" id="PF02797">
    <property type="entry name" value="Chal_sti_synt_C"/>
    <property type="match status" value="1"/>
</dbReference>
<comment type="similarity">
    <text evidence="1">Belongs to the thiolase-like superfamily. Chalcone/stilbene synthases family.</text>
</comment>
<dbReference type="SUPFAM" id="SSF53901">
    <property type="entry name" value="Thiolase-like"/>
    <property type="match status" value="1"/>
</dbReference>
<feature type="domain" description="Chalcone/stilbene synthase C-terminal" evidence="4">
    <location>
        <begin position="215"/>
        <end position="345"/>
    </location>
</feature>
<gene>
    <name evidence="5" type="ORF">GCM10010470_35860</name>
</gene>
<dbReference type="InterPro" id="IPR012328">
    <property type="entry name" value="Chalcone/stilbene_synt_C"/>
</dbReference>
<dbReference type="PANTHER" id="PTHR11877:SF46">
    <property type="entry name" value="TYPE III POLYKETIDE SYNTHASE A"/>
    <property type="match status" value="1"/>
</dbReference>
<dbReference type="PANTHER" id="PTHR11877">
    <property type="entry name" value="HYDROXYMETHYLGLUTARYL-COA SYNTHASE"/>
    <property type="match status" value="1"/>
</dbReference>
<accession>A0ABN3VEN6</accession>
<proteinExistence type="inferred from homology"/>
<evidence type="ECO:0000256" key="2">
    <source>
        <dbReference type="ARBA" id="ARBA00022679"/>
    </source>
</evidence>
<dbReference type="InterPro" id="IPR011141">
    <property type="entry name" value="Polyketide_synthase_type-III"/>
</dbReference>
<dbReference type="PIRSF" id="PIRSF000451">
    <property type="entry name" value="PKS_III"/>
    <property type="match status" value="1"/>
</dbReference>
<dbReference type="EMBL" id="BAAAUX010000014">
    <property type="protein sequence ID" value="GAA2797495.1"/>
    <property type="molecule type" value="Genomic_DNA"/>
</dbReference>
<keyword evidence="6" id="KW-1185">Reference proteome</keyword>
<evidence type="ECO:0000313" key="6">
    <source>
        <dbReference type="Proteomes" id="UP001500979"/>
    </source>
</evidence>
<dbReference type="Proteomes" id="UP001500979">
    <property type="component" value="Unassembled WGS sequence"/>
</dbReference>
<comment type="caution">
    <text evidence="5">The sequence shown here is derived from an EMBL/GenBank/DDBJ whole genome shotgun (WGS) entry which is preliminary data.</text>
</comment>
<dbReference type="Pfam" id="PF00195">
    <property type="entry name" value="Chal_sti_synt_N"/>
    <property type="match status" value="1"/>
</dbReference>
<feature type="domain" description="Chalcone/stilbene synthase N-terminal" evidence="3">
    <location>
        <begin position="64"/>
        <end position="193"/>
    </location>
</feature>
<organism evidence="5 6">
    <name type="scientific">Saccharopolyspora taberi</name>
    <dbReference type="NCBI Taxonomy" id="60895"/>
    <lineage>
        <taxon>Bacteria</taxon>
        <taxon>Bacillati</taxon>
        <taxon>Actinomycetota</taxon>
        <taxon>Actinomycetes</taxon>
        <taxon>Pseudonocardiales</taxon>
        <taxon>Pseudonocardiaceae</taxon>
        <taxon>Saccharopolyspora</taxon>
    </lineage>
</organism>
<dbReference type="Gene3D" id="3.40.47.10">
    <property type="match status" value="2"/>
</dbReference>
<evidence type="ECO:0000259" key="4">
    <source>
        <dbReference type="Pfam" id="PF02797"/>
    </source>
</evidence>
<reference evidence="5 6" key="1">
    <citation type="journal article" date="2019" name="Int. J. Syst. Evol. Microbiol.">
        <title>The Global Catalogue of Microorganisms (GCM) 10K type strain sequencing project: providing services to taxonomists for standard genome sequencing and annotation.</title>
        <authorList>
            <consortium name="The Broad Institute Genomics Platform"/>
            <consortium name="The Broad Institute Genome Sequencing Center for Infectious Disease"/>
            <person name="Wu L."/>
            <person name="Ma J."/>
        </authorList>
    </citation>
    <scope>NUCLEOTIDE SEQUENCE [LARGE SCALE GENOMIC DNA]</scope>
    <source>
        <strain evidence="5 6">JCM 9383</strain>
    </source>
</reference>
<dbReference type="RefSeq" id="WP_344681070.1">
    <property type="nucleotide sequence ID" value="NZ_BAAAUX010000014.1"/>
</dbReference>
<protein>
    <submittedName>
        <fullName evidence="5">Type III polyketide synthase</fullName>
    </submittedName>
</protein>